<proteinExistence type="predicted"/>
<protein>
    <submittedName>
        <fullName evidence="1">Uncharacterized protein</fullName>
    </submittedName>
</protein>
<organism evidence="1 2">
    <name type="scientific">Triticum urartu</name>
    <name type="common">Red wild einkorn</name>
    <name type="synonym">Crithodium urartu</name>
    <dbReference type="NCBI Taxonomy" id="4572"/>
    <lineage>
        <taxon>Eukaryota</taxon>
        <taxon>Viridiplantae</taxon>
        <taxon>Streptophyta</taxon>
        <taxon>Embryophyta</taxon>
        <taxon>Tracheophyta</taxon>
        <taxon>Spermatophyta</taxon>
        <taxon>Magnoliopsida</taxon>
        <taxon>Liliopsida</taxon>
        <taxon>Poales</taxon>
        <taxon>Poaceae</taxon>
        <taxon>BOP clade</taxon>
        <taxon>Pooideae</taxon>
        <taxon>Triticodae</taxon>
        <taxon>Triticeae</taxon>
        <taxon>Triticinae</taxon>
        <taxon>Triticum</taxon>
    </lineage>
</organism>
<reference evidence="1" key="3">
    <citation type="submission" date="2022-06" db="UniProtKB">
        <authorList>
            <consortium name="EnsemblPlants"/>
        </authorList>
    </citation>
    <scope>IDENTIFICATION</scope>
</reference>
<evidence type="ECO:0000313" key="1">
    <source>
        <dbReference type="EnsemblPlants" id="TuG1812G0400000283.01.T01.cds438907"/>
    </source>
</evidence>
<evidence type="ECO:0000313" key="2">
    <source>
        <dbReference type="Proteomes" id="UP000015106"/>
    </source>
</evidence>
<accession>A0A8R7Q1G8</accession>
<dbReference type="Gramene" id="TuG1812G0400000283.01.T01">
    <property type="protein sequence ID" value="TuG1812G0400000283.01.T01.cds438907"/>
    <property type="gene ID" value="TuG1812G0400000283.01"/>
</dbReference>
<dbReference type="Proteomes" id="UP000015106">
    <property type="component" value="Chromosome 4"/>
</dbReference>
<keyword evidence="2" id="KW-1185">Reference proteome</keyword>
<dbReference type="EnsemblPlants" id="TuG1812G0400000283.01.T01">
    <property type="protein sequence ID" value="TuG1812G0400000283.01.T01.cds438907"/>
    <property type="gene ID" value="TuG1812G0400000283.01"/>
</dbReference>
<name>A0A8R7Q1G8_TRIUA</name>
<dbReference type="AlphaFoldDB" id="A0A8R7Q1G8"/>
<reference evidence="2" key="1">
    <citation type="journal article" date="2013" name="Nature">
        <title>Draft genome of the wheat A-genome progenitor Triticum urartu.</title>
        <authorList>
            <person name="Ling H.Q."/>
            <person name="Zhao S."/>
            <person name="Liu D."/>
            <person name="Wang J."/>
            <person name="Sun H."/>
            <person name="Zhang C."/>
            <person name="Fan H."/>
            <person name="Li D."/>
            <person name="Dong L."/>
            <person name="Tao Y."/>
            <person name="Gao C."/>
            <person name="Wu H."/>
            <person name="Li Y."/>
            <person name="Cui Y."/>
            <person name="Guo X."/>
            <person name="Zheng S."/>
            <person name="Wang B."/>
            <person name="Yu K."/>
            <person name="Liang Q."/>
            <person name="Yang W."/>
            <person name="Lou X."/>
            <person name="Chen J."/>
            <person name="Feng M."/>
            <person name="Jian J."/>
            <person name="Zhang X."/>
            <person name="Luo G."/>
            <person name="Jiang Y."/>
            <person name="Liu J."/>
            <person name="Wang Z."/>
            <person name="Sha Y."/>
            <person name="Zhang B."/>
            <person name="Wu H."/>
            <person name="Tang D."/>
            <person name="Shen Q."/>
            <person name="Xue P."/>
            <person name="Zou S."/>
            <person name="Wang X."/>
            <person name="Liu X."/>
            <person name="Wang F."/>
            <person name="Yang Y."/>
            <person name="An X."/>
            <person name="Dong Z."/>
            <person name="Zhang K."/>
            <person name="Zhang X."/>
            <person name="Luo M.C."/>
            <person name="Dvorak J."/>
            <person name="Tong Y."/>
            <person name="Wang J."/>
            <person name="Yang H."/>
            <person name="Li Z."/>
            <person name="Wang D."/>
            <person name="Zhang A."/>
            <person name="Wang J."/>
        </authorList>
    </citation>
    <scope>NUCLEOTIDE SEQUENCE</scope>
    <source>
        <strain evidence="2">cv. G1812</strain>
    </source>
</reference>
<reference evidence="1" key="2">
    <citation type="submission" date="2018-03" db="EMBL/GenBank/DDBJ databases">
        <title>The Triticum urartu genome reveals the dynamic nature of wheat genome evolution.</title>
        <authorList>
            <person name="Ling H."/>
            <person name="Ma B."/>
            <person name="Shi X."/>
            <person name="Liu H."/>
            <person name="Dong L."/>
            <person name="Sun H."/>
            <person name="Cao Y."/>
            <person name="Gao Q."/>
            <person name="Zheng S."/>
            <person name="Li Y."/>
            <person name="Yu Y."/>
            <person name="Du H."/>
            <person name="Qi M."/>
            <person name="Li Y."/>
            <person name="Yu H."/>
            <person name="Cui Y."/>
            <person name="Wang N."/>
            <person name="Chen C."/>
            <person name="Wu H."/>
            <person name="Zhao Y."/>
            <person name="Zhang J."/>
            <person name="Li Y."/>
            <person name="Zhou W."/>
            <person name="Zhang B."/>
            <person name="Hu W."/>
            <person name="Eijk M."/>
            <person name="Tang J."/>
            <person name="Witsenboer H."/>
            <person name="Zhao S."/>
            <person name="Li Z."/>
            <person name="Zhang A."/>
            <person name="Wang D."/>
            <person name="Liang C."/>
        </authorList>
    </citation>
    <scope>NUCLEOTIDE SEQUENCE [LARGE SCALE GENOMIC DNA]</scope>
    <source>
        <strain evidence="1">cv. G1812</strain>
    </source>
</reference>
<sequence length="42" mass="4553">MQCVLQVKMHDLMCGLCADLVSNHPLGLNRGQYFDNAASATS</sequence>